<sequence>MDDLTRALIHQDFESLPVEMWQKSNLAAYVFCHTSAAYRRGLLPHYAHALQRWKAQEKELRELLLAWNAAGIVPLLIKGVAMALKHYTHPGERYFGDIDLMLDRSQMARARDLAAGLGWQVLFDAQRDRGFSVHESLGLISPSHNIKLDVHHALLKHPKPFERRALDMQRLLEPCMEHFDWEGVQVRMLGLADTAIVPLMLHRAWYRDRWNLKRFDYLDLNLLREAGLTREALLERAKVLGCQTTVELFLQRCDPWQKVLDLKPLDATKLDLWRRQISPERGYSEHQGQQARTGLILGYTPYLVRNVLRGTGWVLKAALVLQKQQTLQELCNHVVLRRTSQPDFSQIHKARVGVLGASKLLAYFPRGNSGMCVLRALAALWWLRSAGVDAELVSGVRNDGGKIKGHAWIEYQGSVLAIIAADLMAPLYYKINFRSSIQQNSRQSPDAASGQGPSAAD</sequence>
<reference evidence="2 3" key="1">
    <citation type="submission" date="2019-07" db="EMBL/GenBank/DDBJ databases">
        <title>Whole genome shotgun sequence of Deinococcus cellulosilyticus NBRC 106333.</title>
        <authorList>
            <person name="Hosoyama A."/>
            <person name="Uohara A."/>
            <person name="Ohji S."/>
            <person name="Ichikawa N."/>
        </authorList>
    </citation>
    <scope>NUCLEOTIDE SEQUENCE [LARGE SCALE GENOMIC DNA]</scope>
    <source>
        <strain evidence="2 3">NBRC 106333</strain>
    </source>
</reference>
<dbReference type="NCBIfam" id="NF033537">
    <property type="entry name" value="lasso_biosyn_B2"/>
    <property type="match status" value="1"/>
</dbReference>
<keyword evidence="3" id="KW-1185">Reference proteome</keyword>
<dbReference type="AlphaFoldDB" id="A0A511MX73"/>
<dbReference type="RefSeq" id="WP_146881878.1">
    <property type="nucleotide sequence ID" value="NZ_BJXB01000001.1"/>
</dbReference>
<dbReference type="Proteomes" id="UP000321306">
    <property type="component" value="Unassembled WGS sequence"/>
</dbReference>
<organism evidence="2 3">
    <name type="scientific">Deinococcus cellulosilyticus (strain DSM 18568 / NBRC 106333 / KACC 11606 / 5516J-15)</name>
    <dbReference type="NCBI Taxonomy" id="1223518"/>
    <lineage>
        <taxon>Bacteria</taxon>
        <taxon>Thermotogati</taxon>
        <taxon>Deinococcota</taxon>
        <taxon>Deinococci</taxon>
        <taxon>Deinococcales</taxon>
        <taxon>Deinococcaceae</taxon>
        <taxon>Deinococcus</taxon>
    </lineage>
</organism>
<evidence type="ECO:0000313" key="2">
    <source>
        <dbReference type="EMBL" id="GEM44747.1"/>
    </source>
</evidence>
<evidence type="ECO:0000313" key="3">
    <source>
        <dbReference type="Proteomes" id="UP000321306"/>
    </source>
</evidence>
<comment type="caution">
    <text evidence="2">The sequence shown here is derived from an EMBL/GenBank/DDBJ whole genome shotgun (WGS) entry which is preliminary data.</text>
</comment>
<dbReference type="InterPro" id="IPR032708">
    <property type="entry name" value="McjB_C"/>
</dbReference>
<dbReference type="Gene3D" id="3.30.460.40">
    <property type="match status" value="1"/>
</dbReference>
<gene>
    <name evidence="2" type="ORF">DC3_03820</name>
</gene>
<feature type="domain" description="Microcin J25-processing protein McjB C-terminal" evidence="1">
    <location>
        <begin position="327"/>
        <end position="416"/>
    </location>
</feature>
<evidence type="ECO:0000259" key="1">
    <source>
        <dbReference type="Pfam" id="PF13471"/>
    </source>
</evidence>
<dbReference type="InterPro" id="IPR039498">
    <property type="entry name" value="NTP_transf_5"/>
</dbReference>
<accession>A0A511MX73</accession>
<dbReference type="EMBL" id="BJXB01000001">
    <property type="protein sequence ID" value="GEM44747.1"/>
    <property type="molecule type" value="Genomic_DNA"/>
</dbReference>
<protein>
    <recommendedName>
        <fullName evidence="1">Microcin J25-processing protein McjB C-terminal domain-containing protein</fullName>
    </recommendedName>
</protein>
<proteinExistence type="predicted"/>
<dbReference type="Pfam" id="PF14907">
    <property type="entry name" value="NTP_transf_5"/>
    <property type="match status" value="1"/>
</dbReference>
<dbReference type="Pfam" id="PF13471">
    <property type="entry name" value="Transglut_core3"/>
    <property type="match status" value="1"/>
</dbReference>
<dbReference type="OrthoDB" id="60336at2"/>
<name>A0A511MX73_DEIC1</name>
<dbReference type="InterPro" id="IPR053521">
    <property type="entry name" value="McjB-like"/>
</dbReference>